<gene>
    <name evidence="1" type="ORF">TMSB3V08_LOCUS1142</name>
</gene>
<name>A0A7R9HJ48_9NEOP</name>
<proteinExistence type="predicted"/>
<dbReference type="AlphaFoldDB" id="A0A7R9HJ48"/>
<accession>A0A7R9HJ48</accession>
<reference evidence="1" key="1">
    <citation type="submission" date="2020-11" db="EMBL/GenBank/DDBJ databases">
        <authorList>
            <person name="Tran Van P."/>
        </authorList>
    </citation>
    <scope>NUCLEOTIDE SEQUENCE</scope>
</reference>
<evidence type="ECO:0000313" key="1">
    <source>
        <dbReference type="EMBL" id="CAD7424181.1"/>
    </source>
</evidence>
<dbReference type="EMBL" id="OB792763">
    <property type="protein sequence ID" value="CAD7424181.1"/>
    <property type="molecule type" value="Genomic_DNA"/>
</dbReference>
<protein>
    <submittedName>
        <fullName evidence="1">Uncharacterized protein</fullName>
    </submittedName>
</protein>
<organism evidence="1">
    <name type="scientific">Timema monikensis</name>
    <dbReference type="NCBI Taxonomy" id="170555"/>
    <lineage>
        <taxon>Eukaryota</taxon>
        <taxon>Metazoa</taxon>
        <taxon>Ecdysozoa</taxon>
        <taxon>Arthropoda</taxon>
        <taxon>Hexapoda</taxon>
        <taxon>Insecta</taxon>
        <taxon>Pterygota</taxon>
        <taxon>Neoptera</taxon>
        <taxon>Polyneoptera</taxon>
        <taxon>Phasmatodea</taxon>
        <taxon>Timematodea</taxon>
        <taxon>Timematoidea</taxon>
        <taxon>Timematidae</taxon>
        <taxon>Timema</taxon>
    </lineage>
</organism>
<sequence>MSTIFRNVHCYVTFGSISKTYPSYETEVSSGRTSLTVTPAFGDWSSLPFHISDTRLRERWLRDGRGRAMFVWGVGVGGGDVEVHENVTRGPHLVGEMFPMRVDPGDGGGYERGRLGSNTTDVNGGTNDFDAENGVTELPTFSTKGKTYRIKTRDTVVLPCEVINSGIGKVELKEVNQRFRDGGVENHLGITTRSSPDRDSNLDLLVLSSLAQHD</sequence>